<dbReference type="SUPFAM" id="SSF63825">
    <property type="entry name" value="YWTD domain"/>
    <property type="match status" value="1"/>
</dbReference>
<sequence length="418" mass="47067">MLKKVFILLGIALILTGCTNEFPQVGTSSSYAPPLYAGEPNINLKMITPIDGALETSDTGNEKGYYHLKFNNNQSANITYIDFNTKAHVFLNSDISSTYSNSTDPSWLPFGAVSLFWNNDKLYCVTPSNVSADALSTQIVQMDANGTNSKPLVSIPSNQSMLRGIATDGDNLYTTLETVKENGEAYFSFSKISLSDGTITELLQLDTTDVLFGVYKDKCYFKSLKNDTESIPGEWELYSYSLSSGEKHIVARETPYSSIGGISGKFYYYLNLEQGKLFSLDLETGELSTVADNLDLGTTPETSRFYGFWDNHFMYINFITNDDYSLSYDVYGIDLESHAITNVSLMCNYHGNRYIWLQWETPTEFLVINGENRYTQTLYAPDGTTYQEEQIEPQFALIKKEDYWNSVPNYIPIESLQN</sequence>
<reference evidence="1 2" key="1">
    <citation type="submission" date="2019-08" db="EMBL/GenBank/DDBJ databases">
        <title>In-depth cultivation of the pig gut microbiome towards novel bacterial diversity and tailored functional studies.</title>
        <authorList>
            <person name="Wylensek D."/>
            <person name="Hitch T.C.A."/>
            <person name="Clavel T."/>
        </authorList>
    </citation>
    <scope>NUCLEOTIDE SEQUENCE [LARGE SCALE GENOMIC DNA]</scope>
    <source>
        <strain evidence="1 2">WCA3-601-WT-6J</strain>
    </source>
</reference>
<dbReference type="AlphaFoldDB" id="A0A6I2U8H7"/>
<protein>
    <recommendedName>
        <fullName evidence="3">DUF5050 domain-containing protein</fullName>
    </recommendedName>
</protein>
<evidence type="ECO:0008006" key="3">
    <source>
        <dbReference type="Google" id="ProtNLM"/>
    </source>
</evidence>
<dbReference type="PROSITE" id="PS51257">
    <property type="entry name" value="PROKAR_LIPOPROTEIN"/>
    <property type="match status" value="1"/>
</dbReference>
<proteinExistence type="predicted"/>
<dbReference type="Proteomes" id="UP000431913">
    <property type="component" value="Unassembled WGS sequence"/>
</dbReference>
<organism evidence="1 2">
    <name type="scientific">Ruthenibacterium lactatiformans</name>
    <dbReference type="NCBI Taxonomy" id="1550024"/>
    <lineage>
        <taxon>Bacteria</taxon>
        <taxon>Bacillati</taxon>
        <taxon>Bacillota</taxon>
        <taxon>Clostridia</taxon>
        <taxon>Eubacteriales</taxon>
        <taxon>Oscillospiraceae</taxon>
        <taxon>Ruthenibacterium</taxon>
    </lineage>
</organism>
<dbReference type="EMBL" id="VUNJ01000003">
    <property type="protein sequence ID" value="MST91215.1"/>
    <property type="molecule type" value="Genomic_DNA"/>
</dbReference>
<evidence type="ECO:0000313" key="2">
    <source>
        <dbReference type="Proteomes" id="UP000431913"/>
    </source>
</evidence>
<evidence type="ECO:0000313" key="1">
    <source>
        <dbReference type="EMBL" id="MST91215.1"/>
    </source>
</evidence>
<dbReference type="RefSeq" id="WP_154521814.1">
    <property type="nucleotide sequence ID" value="NZ_JAQEEP010000094.1"/>
</dbReference>
<comment type="caution">
    <text evidence="1">The sequence shown here is derived from an EMBL/GenBank/DDBJ whole genome shotgun (WGS) entry which is preliminary data.</text>
</comment>
<accession>A0A6I2U8H7</accession>
<gene>
    <name evidence="1" type="ORF">FYJ76_04580</name>
</gene>
<name>A0A6I2U8H7_9FIRM</name>